<accession>A0A7C4EJC4</accession>
<gene>
    <name evidence="1" type="ORF">ENR59_05295</name>
</gene>
<reference evidence="1" key="1">
    <citation type="journal article" date="2020" name="mSystems">
        <title>Genome- and Community-Level Interaction Insights into Carbon Utilization and Element Cycling Functions of Hydrothermarchaeota in Hydrothermal Sediment.</title>
        <authorList>
            <person name="Zhou Z."/>
            <person name="Liu Y."/>
            <person name="Xu W."/>
            <person name="Pan J."/>
            <person name="Luo Z.H."/>
            <person name="Li M."/>
        </authorList>
    </citation>
    <scope>NUCLEOTIDE SEQUENCE [LARGE SCALE GENOMIC DNA]</scope>
    <source>
        <strain evidence="1">SpSt-413</strain>
    </source>
</reference>
<evidence type="ECO:0000313" key="1">
    <source>
        <dbReference type="EMBL" id="HGG92352.1"/>
    </source>
</evidence>
<sequence length="209" mass="23512">MHHARLFRARLTFAVIGLLVPLLLAAWPATSSGKAASRAATKAAPAVQEAQPPAQDPNAQGLLEFFKNENAPSAKHLDFQITAGFADIRTETPESSGRYFMAGQQIVGVAPDIYRLDLTFKHKYQRDIIDLAPEYFFTQQRSYYFWYNGGNKIVFKLGGARKEFKIDKKELTQIRVKSPETYTMEKTKLGMNMSFSEGGTTVHLEIKFI</sequence>
<protein>
    <submittedName>
        <fullName evidence="1">Uncharacterized protein</fullName>
    </submittedName>
</protein>
<dbReference type="EMBL" id="DSRP01000365">
    <property type="protein sequence ID" value="HGG92352.1"/>
    <property type="molecule type" value="Genomic_DNA"/>
</dbReference>
<name>A0A7C4EJC4_9BACT</name>
<organism evidence="1">
    <name type="scientific">Fundidesulfovibrio putealis</name>
    <dbReference type="NCBI Taxonomy" id="270496"/>
    <lineage>
        <taxon>Bacteria</taxon>
        <taxon>Pseudomonadati</taxon>
        <taxon>Thermodesulfobacteriota</taxon>
        <taxon>Desulfovibrionia</taxon>
        <taxon>Desulfovibrionales</taxon>
        <taxon>Desulfovibrionaceae</taxon>
        <taxon>Fundidesulfovibrio</taxon>
    </lineage>
</organism>
<proteinExistence type="predicted"/>
<comment type="caution">
    <text evidence="1">The sequence shown here is derived from an EMBL/GenBank/DDBJ whole genome shotgun (WGS) entry which is preliminary data.</text>
</comment>
<dbReference type="AlphaFoldDB" id="A0A7C4EJC4"/>